<accession>A0A1J4RX50</accession>
<proteinExistence type="predicted"/>
<dbReference type="EMBL" id="MNUK01000068">
    <property type="protein sequence ID" value="OIN90534.1"/>
    <property type="molecule type" value="Genomic_DNA"/>
</dbReference>
<dbReference type="AlphaFoldDB" id="A0A1J4RX50"/>
<name>A0A1J4RX50_9BACT</name>
<protein>
    <submittedName>
        <fullName evidence="1">Uncharacterized protein</fullName>
    </submittedName>
</protein>
<reference evidence="1 2" key="1">
    <citation type="journal article" date="2016" name="Environ. Microbiol.">
        <title>Genomic resolution of a cold subsurface aquifer community provides metabolic insights for novel microbes adapted to high CO concentrations.</title>
        <authorList>
            <person name="Probst A.J."/>
            <person name="Castelle C.J."/>
            <person name="Singh A."/>
            <person name="Brown C.T."/>
            <person name="Anantharaman K."/>
            <person name="Sharon I."/>
            <person name="Hug L.A."/>
            <person name="Burstein D."/>
            <person name="Emerson J.B."/>
            <person name="Thomas B.C."/>
            <person name="Banfield J.F."/>
        </authorList>
    </citation>
    <scope>NUCLEOTIDE SEQUENCE [LARGE SCALE GENOMIC DNA]</scope>
    <source>
        <strain evidence="1">CG1_02_44_10</strain>
    </source>
</reference>
<comment type="caution">
    <text evidence="1">The sequence shown here is derived from an EMBL/GenBank/DDBJ whole genome shotgun (WGS) entry which is preliminary data.</text>
</comment>
<dbReference type="Proteomes" id="UP000182345">
    <property type="component" value="Unassembled WGS sequence"/>
</dbReference>
<organism evidence="1 2">
    <name type="scientific">Candidatus Collierbacteria bacterium CG1_02_44_10</name>
    <dbReference type="NCBI Taxonomy" id="1805087"/>
    <lineage>
        <taxon>Bacteria</taxon>
        <taxon>Candidatus Collieribacteriota</taxon>
    </lineage>
</organism>
<gene>
    <name evidence="1" type="ORF">AUJ42_02980</name>
</gene>
<sequence>MESLALSLVEKINHKLLAVGPFQIKPFYDGGSELRITHDLAVVGAATIHLAWNIKEENVHLLFSVFPVDKKEFPKGLKLEVVNDDGKGSLPAGEDTKE</sequence>
<evidence type="ECO:0000313" key="1">
    <source>
        <dbReference type="EMBL" id="OIN90534.1"/>
    </source>
</evidence>
<evidence type="ECO:0000313" key="2">
    <source>
        <dbReference type="Proteomes" id="UP000182345"/>
    </source>
</evidence>